<gene>
    <name evidence="1" type="ORF">AVEN_11008_1</name>
</gene>
<evidence type="ECO:0000313" key="1">
    <source>
        <dbReference type="EMBL" id="GBM64355.1"/>
    </source>
</evidence>
<evidence type="ECO:0000313" key="2">
    <source>
        <dbReference type="Proteomes" id="UP000499080"/>
    </source>
</evidence>
<sequence length="125" mass="13901">MKQSPETAPTLQCPAFMGRLLFLDTRFITQLANTYDSLLGSTWFRNRKLTVSKARPYPQPVAVLAIGWILPRIVTLEKQYVILIILNYYPPVSPSPPSRVPRPTCAASVANVVTSISEVLLVKTS</sequence>
<dbReference type="Proteomes" id="UP000499080">
    <property type="component" value="Unassembled WGS sequence"/>
</dbReference>
<reference evidence="1 2" key="1">
    <citation type="journal article" date="2019" name="Sci. Rep.">
        <title>Orb-weaving spider Araneus ventricosus genome elucidates the spidroin gene catalogue.</title>
        <authorList>
            <person name="Kono N."/>
            <person name="Nakamura H."/>
            <person name="Ohtoshi R."/>
            <person name="Moran D.A.P."/>
            <person name="Shinohara A."/>
            <person name="Yoshida Y."/>
            <person name="Fujiwara M."/>
            <person name="Mori M."/>
            <person name="Tomita M."/>
            <person name="Arakawa K."/>
        </authorList>
    </citation>
    <scope>NUCLEOTIDE SEQUENCE [LARGE SCALE GENOMIC DNA]</scope>
</reference>
<protein>
    <submittedName>
        <fullName evidence="1">Uncharacterized protein</fullName>
    </submittedName>
</protein>
<comment type="caution">
    <text evidence="1">The sequence shown here is derived from an EMBL/GenBank/DDBJ whole genome shotgun (WGS) entry which is preliminary data.</text>
</comment>
<dbReference type="AlphaFoldDB" id="A0A4Y2HGB8"/>
<organism evidence="1 2">
    <name type="scientific">Araneus ventricosus</name>
    <name type="common">Orbweaver spider</name>
    <name type="synonym">Epeira ventricosa</name>
    <dbReference type="NCBI Taxonomy" id="182803"/>
    <lineage>
        <taxon>Eukaryota</taxon>
        <taxon>Metazoa</taxon>
        <taxon>Ecdysozoa</taxon>
        <taxon>Arthropoda</taxon>
        <taxon>Chelicerata</taxon>
        <taxon>Arachnida</taxon>
        <taxon>Araneae</taxon>
        <taxon>Araneomorphae</taxon>
        <taxon>Entelegynae</taxon>
        <taxon>Araneoidea</taxon>
        <taxon>Araneidae</taxon>
        <taxon>Araneus</taxon>
    </lineage>
</organism>
<keyword evidence="2" id="KW-1185">Reference proteome</keyword>
<dbReference type="EMBL" id="BGPR01001923">
    <property type="protein sequence ID" value="GBM64355.1"/>
    <property type="molecule type" value="Genomic_DNA"/>
</dbReference>
<proteinExistence type="predicted"/>
<name>A0A4Y2HGB8_ARAVE</name>
<accession>A0A4Y2HGB8</accession>